<dbReference type="STRING" id="61819.ENSACIP00000031417"/>
<reference evidence="1" key="1">
    <citation type="submission" date="2025-08" db="UniProtKB">
        <authorList>
            <consortium name="Ensembl"/>
        </authorList>
    </citation>
    <scope>IDENTIFICATION</scope>
</reference>
<evidence type="ECO:0000313" key="2">
    <source>
        <dbReference type="Proteomes" id="UP000261340"/>
    </source>
</evidence>
<reference evidence="1" key="2">
    <citation type="submission" date="2025-09" db="UniProtKB">
        <authorList>
            <consortium name="Ensembl"/>
        </authorList>
    </citation>
    <scope>IDENTIFICATION</scope>
</reference>
<organism evidence="1 2">
    <name type="scientific">Amphilophus citrinellus</name>
    <name type="common">Midas cichlid</name>
    <name type="synonym">Cichlasoma citrinellum</name>
    <dbReference type="NCBI Taxonomy" id="61819"/>
    <lineage>
        <taxon>Eukaryota</taxon>
        <taxon>Metazoa</taxon>
        <taxon>Chordata</taxon>
        <taxon>Craniata</taxon>
        <taxon>Vertebrata</taxon>
        <taxon>Euteleostomi</taxon>
        <taxon>Actinopterygii</taxon>
        <taxon>Neopterygii</taxon>
        <taxon>Teleostei</taxon>
        <taxon>Neoteleostei</taxon>
        <taxon>Acanthomorphata</taxon>
        <taxon>Ovalentaria</taxon>
        <taxon>Cichlomorphae</taxon>
        <taxon>Cichliformes</taxon>
        <taxon>Cichlidae</taxon>
        <taxon>New World cichlids</taxon>
        <taxon>Cichlasomatinae</taxon>
        <taxon>Heroini</taxon>
        <taxon>Amphilophus</taxon>
    </lineage>
</organism>
<sequence>GSSDLQNSLIIQKMWFKISAYKVKTHKSELLPLNVNNLDCITSGMPFKMATHSFVYLGIAITKTFDDLYKNNFEKLLIQVHANVHR</sequence>
<protein>
    <submittedName>
        <fullName evidence="1">Uncharacterized protein</fullName>
    </submittedName>
</protein>
<dbReference type="Ensembl" id="ENSACIT00000032243.1">
    <property type="protein sequence ID" value="ENSACIP00000031417.1"/>
    <property type="gene ID" value="ENSACIG00000024285.1"/>
</dbReference>
<dbReference type="AlphaFoldDB" id="A0A3Q0THB2"/>
<accession>A0A3Q0THB2</accession>
<keyword evidence="2" id="KW-1185">Reference proteome</keyword>
<proteinExistence type="predicted"/>
<evidence type="ECO:0000313" key="1">
    <source>
        <dbReference type="Ensembl" id="ENSACIP00000031417.1"/>
    </source>
</evidence>
<dbReference type="Proteomes" id="UP000261340">
    <property type="component" value="Unplaced"/>
</dbReference>
<name>A0A3Q0THB2_AMPCI</name>